<dbReference type="Proteomes" id="UP000103899">
    <property type="component" value="Segment"/>
</dbReference>
<accession>I3VQD9</accession>
<proteinExistence type="predicted"/>
<dbReference type="KEGG" id="vg:80534874"/>
<evidence type="ECO:0000313" key="1">
    <source>
        <dbReference type="EMBL" id="AFK83983.1"/>
    </source>
</evidence>
<sequence length="319" mass="35792">MESKYKLTSLVVFSCTCHLMLRCLCRDSVCGIKNENYYDDGDVVNYSCDPSEILILSDCKTGKVHPVVAREKYGKIDFTSDRHHGVKGHSPFDHTVIGWYNCMSGSTCSSRNFIFSRRMVASRYDRNNIEDVFTCETPFPDMVQLEMYINGVVVSDHNVSIKGTIRYAAPVIHTATCVGFVPCVNRLFTGHTFKLHDDGFTFVKNQTGHLGCYRNGWGTTSLRLVRSDIRVTFSEFDVTTAEDRSNDSVSRGWCVTVSNDSVYISDAFTLNRGSNPYAVLGILGTSTGTFISDTWISRVSVAWGLYYLIIPTANVFFVM</sequence>
<evidence type="ECO:0000313" key="2">
    <source>
        <dbReference type="Proteomes" id="UP000103899"/>
    </source>
</evidence>
<protein>
    <submittedName>
        <fullName evidence="1">B149.5</fullName>
    </submittedName>
</protein>
<name>I3VQD9_9BETA</name>
<dbReference type="RefSeq" id="YP_010797171.1">
    <property type="nucleotide sequence ID" value="NC_076129.1"/>
</dbReference>
<keyword evidence="2" id="KW-1185">Reference proteome</keyword>
<reference evidence="1 2" key="1">
    <citation type="journal article" date="2012" name="J. Virol.">
        <title>A Novel Bat Herpesvirus Encodes Homologues of Major Histocompatibility Complex Classes I and II, C-Type Lectin, and a Unique Family of Immune-Related Genes.</title>
        <authorList>
            <person name="Zhang H."/>
            <person name="Todd S."/>
            <person name="Tachedjian M."/>
            <person name="Barr J.A."/>
            <person name="Luo M."/>
            <person name="Yu M."/>
            <person name="Marsh G.A."/>
            <person name="Crameri G."/>
            <person name="Wang L.F."/>
        </authorList>
    </citation>
    <scope>NUCLEOTIDE SEQUENCE [LARGE SCALE GENOMIC DNA]</scope>
    <source>
        <strain evidence="1">B7D8</strain>
    </source>
</reference>
<organism evidence="1 2">
    <name type="scientific">miniopterid betaherpesvirus 1</name>
    <dbReference type="NCBI Taxonomy" id="3070189"/>
    <lineage>
        <taxon>Viruses</taxon>
        <taxon>Duplodnaviria</taxon>
        <taxon>Heunggongvirae</taxon>
        <taxon>Peploviricota</taxon>
        <taxon>Herviviricetes</taxon>
        <taxon>Herpesvirales</taxon>
        <taxon>Orthoherpesviridae</taxon>
        <taxon>Betaherpesvirinae</taxon>
        <taxon>Quwivirus</taxon>
        <taxon>Quwivirus miniopteridbeta1</taxon>
    </lineage>
</organism>
<dbReference type="GeneID" id="80534874"/>
<dbReference type="EMBL" id="JQ805139">
    <property type="protein sequence ID" value="AFK83983.1"/>
    <property type="molecule type" value="Genomic_DNA"/>
</dbReference>